<evidence type="ECO:0000259" key="9">
    <source>
        <dbReference type="Pfam" id="PF13359"/>
    </source>
</evidence>
<comment type="cofactor">
    <cofactor evidence="1">
        <name>a divalent metal cation</name>
        <dbReference type="ChEBI" id="CHEBI:60240"/>
    </cofactor>
</comment>
<reference evidence="10 11" key="1">
    <citation type="submission" date="2024-01" db="EMBL/GenBank/DDBJ databases">
        <title>A telomere-to-telomere, gap-free genome of sweet tea (Lithocarpus litseifolius).</title>
        <authorList>
            <person name="Zhou J."/>
        </authorList>
    </citation>
    <scope>NUCLEOTIDE SEQUENCE [LARGE SCALE GENOMIC DNA]</scope>
    <source>
        <strain evidence="10">Zhou-2022a</strain>
        <tissue evidence="10">Leaf</tissue>
    </source>
</reference>
<keyword evidence="7" id="KW-0539">Nucleus</keyword>
<dbReference type="GO" id="GO:0005634">
    <property type="term" value="C:nucleus"/>
    <property type="evidence" value="ECO:0007669"/>
    <property type="project" value="UniProtKB-SubCell"/>
</dbReference>
<sequence>MGAATSVIALGVVLLKGLRFRRVIPREPHVNRESVETVHRYFRHVLRAVLQLYKHVIREPDKDTPLEIRNSSRFNFYFKDCVGAIDGTHVRASVPIQIQGRFRGRKDGTTQNVLAAATFDLKFTYVLAGWEGSAHDSRVLNDALSRPRGLKIPEGKYYLGDAGYGVRKGIISPYRGVRYHLKEFNAEPFWSFPTQVDVVLACCIIHNHIMGVDPLDSIMSNGLHGSPLANDNETLHGNKQSNTFKHVSYAKVAEAITEKFMTECTPKHLEHRFKTLKTNWNTIALLRNKKSRFGWNDDLKMITCDRIVYDEEVKAHPNHAQFLNKKIEMFDEMALVVGKDMATGGFSKGVGDIGVEKRSHATMIEDAVYQDLSIQLGKVAIAIEKISENQLNFGSLYEEVMKMDGFEENMLASTFDHLNGDEKQARSFMLKNDKLHRQWLQNFFDNYLSQF</sequence>
<dbReference type="InterPro" id="IPR027806">
    <property type="entry name" value="HARBI1_dom"/>
</dbReference>
<dbReference type="Pfam" id="PF13359">
    <property type="entry name" value="DDE_Tnp_4"/>
    <property type="match status" value="1"/>
</dbReference>
<organism evidence="10 11">
    <name type="scientific">Lithocarpus litseifolius</name>
    <dbReference type="NCBI Taxonomy" id="425828"/>
    <lineage>
        <taxon>Eukaryota</taxon>
        <taxon>Viridiplantae</taxon>
        <taxon>Streptophyta</taxon>
        <taxon>Embryophyta</taxon>
        <taxon>Tracheophyta</taxon>
        <taxon>Spermatophyta</taxon>
        <taxon>Magnoliopsida</taxon>
        <taxon>eudicotyledons</taxon>
        <taxon>Gunneridae</taxon>
        <taxon>Pentapetalae</taxon>
        <taxon>rosids</taxon>
        <taxon>fabids</taxon>
        <taxon>Fagales</taxon>
        <taxon>Fagaceae</taxon>
        <taxon>Lithocarpus</taxon>
    </lineage>
</organism>
<dbReference type="GO" id="GO:0046872">
    <property type="term" value="F:metal ion binding"/>
    <property type="evidence" value="ECO:0007669"/>
    <property type="project" value="UniProtKB-KW"/>
</dbReference>
<feature type="domain" description="DDE Tnp4" evidence="9">
    <location>
        <begin position="85"/>
        <end position="176"/>
    </location>
</feature>
<proteinExistence type="inferred from homology"/>
<evidence type="ECO:0000256" key="3">
    <source>
        <dbReference type="ARBA" id="ARBA00006958"/>
    </source>
</evidence>
<comment type="subcellular location">
    <subcellularLocation>
        <location evidence="2">Nucleus</location>
    </subcellularLocation>
</comment>
<protein>
    <recommendedName>
        <fullName evidence="12">DDE Tnp4 domain-containing protein</fullName>
    </recommendedName>
</protein>
<dbReference type="InterPro" id="IPR024752">
    <property type="entry name" value="Myb/SANT-like_dom"/>
</dbReference>
<comment type="caution">
    <text evidence="10">The sequence shown here is derived from an EMBL/GenBank/DDBJ whole genome shotgun (WGS) entry which is preliminary data.</text>
</comment>
<dbReference type="Pfam" id="PF12776">
    <property type="entry name" value="Myb_DNA-bind_3"/>
    <property type="match status" value="1"/>
</dbReference>
<dbReference type="Proteomes" id="UP001459277">
    <property type="component" value="Unassembled WGS sequence"/>
</dbReference>
<dbReference type="PANTHER" id="PTHR22930:SF228">
    <property type="entry name" value="PROTEIN ALP1-LIKE"/>
    <property type="match status" value="1"/>
</dbReference>
<dbReference type="GO" id="GO:0016787">
    <property type="term" value="F:hydrolase activity"/>
    <property type="evidence" value="ECO:0007669"/>
    <property type="project" value="UniProtKB-KW"/>
</dbReference>
<comment type="similarity">
    <text evidence="3">Belongs to the HARBI1 family.</text>
</comment>
<dbReference type="AlphaFoldDB" id="A0AAW2BDY5"/>
<accession>A0AAW2BDY5</accession>
<gene>
    <name evidence="10" type="ORF">SO802_033766</name>
</gene>
<dbReference type="PANTHER" id="PTHR22930">
    <property type="match status" value="1"/>
</dbReference>
<keyword evidence="5" id="KW-0479">Metal-binding</keyword>
<evidence type="ECO:0000259" key="8">
    <source>
        <dbReference type="Pfam" id="PF12776"/>
    </source>
</evidence>
<name>A0AAW2BDY5_9ROSI</name>
<evidence type="ECO:0000256" key="7">
    <source>
        <dbReference type="ARBA" id="ARBA00023242"/>
    </source>
</evidence>
<evidence type="ECO:0000256" key="4">
    <source>
        <dbReference type="ARBA" id="ARBA00022722"/>
    </source>
</evidence>
<feature type="domain" description="Myb/SANT-like" evidence="8">
    <location>
        <begin position="233"/>
        <end position="308"/>
    </location>
</feature>
<dbReference type="GO" id="GO:0004518">
    <property type="term" value="F:nuclease activity"/>
    <property type="evidence" value="ECO:0007669"/>
    <property type="project" value="UniProtKB-KW"/>
</dbReference>
<evidence type="ECO:0000313" key="11">
    <source>
        <dbReference type="Proteomes" id="UP001459277"/>
    </source>
</evidence>
<dbReference type="InterPro" id="IPR045249">
    <property type="entry name" value="HARBI1-like"/>
</dbReference>
<evidence type="ECO:0000313" key="10">
    <source>
        <dbReference type="EMBL" id="KAK9984241.1"/>
    </source>
</evidence>
<keyword evidence="4" id="KW-0540">Nuclease</keyword>
<dbReference type="EMBL" id="JAZDWU010000012">
    <property type="protein sequence ID" value="KAK9984241.1"/>
    <property type="molecule type" value="Genomic_DNA"/>
</dbReference>
<evidence type="ECO:0008006" key="12">
    <source>
        <dbReference type="Google" id="ProtNLM"/>
    </source>
</evidence>
<keyword evidence="6" id="KW-0378">Hydrolase</keyword>
<keyword evidence="11" id="KW-1185">Reference proteome</keyword>
<evidence type="ECO:0000256" key="6">
    <source>
        <dbReference type="ARBA" id="ARBA00022801"/>
    </source>
</evidence>
<evidence type="ECO:0000256" key="2">
    <source>
        <dbReference type="ARBA" id="ARBA00004123"/>
    </source>
</evidence>
<evidence type="ECO:0000256" key="1">
    <source>
        <dbReference type="ARBA" id="ARBA00001968"/>
    </source>
</evidence>
<evidence type="ECO:0000256" key="5">
    <source>
        <dbReference type="ARBA" id="ARBA00022723"/>
    </source>
</evidence>